<sequence length="174" mass="18773">MDVGDEERIGFSGGQVGDEVRMTFSGREVGDEVRTVISGGKVGDEVRTAFSGGEVVVWGSATSDITFVTKDQMGFLDKLWDDTLAGPTPETGLGKLRKYESFSATRSPPIVSDETPISRSITILKNSSNFRSIRIYSRLLRPDQAPRRRLSPGKCGEGGSGWRPEGVAADCPAQ</sequence>
<proteinExistence type="inferred from homology"/>
<feature type="region of interest" description="Disordered" evidence="2">
    <location>
        <begin position="146"/>
        <end position="174"/>
    </location>
</feature>
<comment type="similarity">
    <text evidence="1">Belongs to the DRM1/ARP family.</text>
</comment>
<dbReference type="InterPro" id="IPR008406">
    <property type="entry name" value="DRM/ARP"/>
</dbReference>
<dbReference type="PANTHER" id="PTHR33565:SF20">
    <property type="entry name" value="DORMANCY-ASSOCIATED PROTEIN HOMOLOG 4"/>
    <property type="match status" value="1"/>
</dbReference>
<evidence type="ECO:0000256" key="1">
    <source>
        <dbReference type="ARBA" id="ARBA00010502"/>
    </source>
</evidence>
<accession>A0A834Y740</accession>
<protein>
    <submittedName>
        <fullName evidence="3">Uncharacterized protein</fullName>
    </submittedName>
</protein>
<dbReference type="OrthoDB" id="2012405at2759"/>
<organism evidence="3 4">
    <name type="scientific">Tetracentron sinense</name>
    <name type="common">Spur-leaf</name>
    <dbReference type="NCBI Taxonomy" id="13715"/>
    <lineage>
        <taxon>Eukaryota</taxon>
        <taxon>Viridiplantae</taxon>
        <taxon>Streptophyta</taxon>
        <taxon>Embryophyta</taxon>
        <taxon>Tracheophyta</taxon>
        <taxon>Spermatophyta</taxon>
        <taxon>Magnoliopsida</taxon>
        <taxon>Trochodendrales</taxon>
        <taxon>Trochodendraceae</taxon>
        <taxon>Tetracentron</taxon>
    </lineage>
</organism>
<evidence type="ECO:0000256" key="2">
    <source>
        <dbReference type="SAM" id="MobiDB-lite"/>
    </source>
</evidence>
<evidence type="ECO:0000313" key="3">
    <source>
        <dbReference type="EMBL" id="KAF8365180.1"/>
    </source>
</evidence>
<evidence type="ECO:0000313" key="4">
    <source>
        <dbReference type="Proteomes" id="UP000655225"/>
    </source>
</evidence>
<dbReference type="EMBL" id="JABCRI010000954">
    <property type="protein sequence ID" value="KAF8365180.1"/>
    <property type="molecule type" value="Genomic_DNA"/>
</dbReference>
<reference evidence="3 4" key="1">
    <citation type="submission" date="2020-04" db="EMBL/GenBank/DDBJ databases">
        <title>Plant Genome Project.</title>
        <authorList>
            <person name="Zhang R.-G."/>
        </authorList>
    </citation>
    <scope>NUCLEOTIDE SEQUENCE [LARGE SCALE GENOMIC DNA]</scope>
    <source>
        <strain evidence="3">YNK0</strain>
        <tissue evidence="3">Leaf</tissue>
    </source>
</reference>
<dbReference type="Proteomes" id="UP000655225">
    <property type="component" value="Unassembled WGS sequence"/>
</dbReference>
<keyword evidence="4" id="KW-1185">Reference proteome</keyword>
<dbReference type="AlphaFoldDB" id="A0A834Y740"/>
<comment type="caution">
    <text evidence="3">The sequence shown here is derived from an EMBL/GenBank/DDBJ whole genome shotgun (WGS) entry which is preliminary data.</text>
</comment>
<name>A0A834Y740_TETSI</name>
<gene>
    <name evidence="3" type="ORF">HHK36_032801</name>
</gene>
<dbReference type="PANTHER" id="PTHR33565">
    <property type="entry name" value="DORMANCY-ASSOCIATED PROTEIN 1"/>
    <property type="match status" value="1"/>
</dbReference>
<dbReference type="Pfam" id="PF05564">
    <property type="entry name" value="Auxin_repressed"/>
    <property type="match status" value="1"/>
</dbReference>